<feature type="non-terminal residue" evidence="3">
    <location>
        <position position="267"/>
    </location>
</feature>
<evidence type="ECO:0000259" key="2">
    <source>
        <dbReference type="Pfam" id="PF04413"/>
    </source>
</evidence>
<dbReference type="SUPFAM" id="SSF53756">
    <property type="entry name" value="UDP-Glycosyltransferase/glycogen phosphorylase"/>
    <property type="match status" value="1"/>
</dbReference>
<accession>X0W9E5</accession>
<dbReference type="PANTHER" id="PTHR42755">
    <property type="entry name" value="3-DEOXY-MANNO-OCTULOSONATE CYTIDYLYLTRANSFERASE"/>
    <property type="match status" value="1"/>
</dbReference>
<evidence type="ECO:0000313" key="3">
    <source>
        <dbReference type="EMBL" id="GAG09261.1"/>
    </source>
</evidence>
<dbReference type="InterPro" id="IPR039901">
    <property type="entry name" value="Kdotransferase"/>
</dbReference>
<dbReference type="InterPro" id="IPR038107">
    <property type="entry name" value="Glycos_transf_N_sf"/>
</dbReference>
<reference evidence="3" key="1">
    <citation type="journal article" date="2014" name="Front. Microbiol.">
        <title>High frequency of phylogenetically diverse reductive dehalogenase-homologous genes in deep subseafloor sedimentary metagenomes.</title>
        <authorList>
            <person name="Kawai M."/>
            <person name="Futagami T."/>
            <person name="Toyoda A."/>
            <person name="Takaki Y."/>
            <person name="Nishi S."/>
            <person name="Hori S."/>
            <person name="Arai W."/>
            <person name="Tsubouchi T."/>
            <person name="Morono Y."/>
            <person name="Uchiyama I."/>
            <person name="Ito T."/>
            <person name="Fujiyama A."/>
            <person name="Inagaki F."/>
            <person name="Takami H."/>
        </authorList>
    </citation>
    <scope>NUCLEOTIDE SEQUENCE</scope>
    <source>
        <strain evidence="3">Expedition CK06-06</strain>
    </source>
</reference>
<protein>
    <recommendedName>
        <fullName evidence="2">3-deoxy-D-manno-octulosonic-acid transferase N-terminal domain-containing protein</fullName>
    </recommendedName>
</protein>
<dbReference type="PANTHER" id="PTHR42755:SF1">
    <property type="entry name" value="3-DEOXY-D-MANNO-OCTULOSONIC ACID TRANSFERASE, MITOCHONDRIAL-RELATED"/>
    <property type="match status" value="1"/>
</dbReference>
<sequence>AGGEDLVIYFPVDLSFVVRKMVKLINPAIFIAIETEIWPNLITELYQKKVPIALVNGRISPNSFRNYSLMKPIIRGILNKITLFCMRTESDAERIKELGAPVDRLKVTGNMKFDSVFLKNDEKSTEQWFPIENRGLWLGDSSKLIIAGSTHRGEDSEILKSYKALKGDFPELRLLIAPRHTERSNEIDALIKKSGFKAVRMSEIEKSGYAAKGKSTVYDNSSVFILDSMGRLSSLYEFATIVFMGGSLVPHGGQNFIEPAMHSKPIV</sequence>
<feature type="non-terminal residue" evidence="3">
    <location>
        <position position="1"/>
    </location>
</feature>
<dbReference type="InterPro" id="IPR007507">
    <property type="entry name" value="Glycos_transf_N"/>
</dbReference>
<comment type="caution">
    <text evidence="3">The sequence shown here is derived from an EMBL/GenBank/DDBJ whole genome shotgun (WGS) entry which is preliminary data.</text>
</comment>
<dbReference type="Gene3D" id="3.40.50.11720">
    <property type="entry name" value="3-Deoxy-D-manno-octulosonic-acid transferase, N-terminal domain"/>
    <property type="match status" value="1"/>
</dbReference>
<feature type="domain" description="3-deoxy-D-manno-octulosonic-acid transferase N-terminal" evidence="2">
    <location>
        <begin position="5"/>
        <end position="114"/>
    </location>
</feature>
<gene>
    <name evidence="3" type="ORF">S01H1_40847</name>
</gene>
<dbReference type="GO" id="GO:0016740">
    <property type="term" value="F:transferase activity"/>
    <property type="evidence" value="ECO:0007669"/>
    <property type="project" value="UniProtKB-KW"/>
</dbReference>
<evidence type="ECO:0000256" key="1">
    <source>
        <dbReference type="ARBA" id="ARBA00022679"/>
    </source>
</evidence>
<name>X0W9E5_9ZZZZ</name>
<keyword evidence="1" id="KW-0808">Transferase</keyword>
<dbReference type="Gene3D" id="3.40.50.2000">
    <property type="entry name" value="Glycogen Phosphorylase B"/>
    <property type="match status" value="1"/>
</dbReference>
<dbReference type="AlphaFoldDB" id="X0W9E5"/>
<proteinExistence type="predicted"/>
<dbReference type="Pfam" id="PF04413">
    <property type="entry name" value="Glycos_transf_N"/>
    <property type="match status" value="1"/>
</dbReference>
<dbReference type="GO" id="GO:0009245">
    <property type="term" value="P:lipid A biosynthetic process"/>
    <property type="evidence" value="ECO:0007669"/>
    <property type="project" value="TreeGrafter"/>
</dbReference>
<organism evidence="3">
    <name type="scientific">marine sediment metagenome</name>
    <dbReference type="NCBI Taxonomy" id="412755"/>
    <lineage>
        <taxon>unclassified sequences</taxon>
        <taxon>metagenomes</taxon>
        <taxon>ecological metagenomes</taxon>
    </lineage>
</organism>
<dbReference type="GO" id="GO:0005886">
    <property type="term" value="C:plasma membrane"/>
    <property type="evidence" value="ECO:0007669"/>
    <property type="project" value="TreeGrafter"/>
</dbReference>
<dbReference type="EMBL" id="BARS01025879">
    <property type="protein sequence ID" value="GAG09261.1"/>
    <property type="molecule type" value="Genomic_DNA"/>
</dbReference>